<dbReference type="EMBL" id="JASGBP010000001">
    <property type="protein sequence ID" value="MDI9256356.1"/>
    <property type="molecule type" value="Genomic_DNA"/>
</dbReference>
<sequence>MTNHISTIEEISKELKLIQSTIETEMSEDVQEAVDRGNYCAAQMARTGKLLADAKIHRDRKLNSQIIAQMKKLSALPATTANKFADALCEDENYIVNWCERINRACTHQLDWCRTLISKAKAEMSQMNG</sequence>
<name>A0ABT6XMR0_9FLAO</name>
<dbReference type="Proteomes" id="UP001230035">
    <property type="component" value="Unassembled WGS sequence"/>
</dbReference>
<keyword evidence="2" id="KW-1185">Reference proteome</keyword>
<gene>
    <name evidence="1" type="ORF">QHT84_02890</name>
</gene>
<dbReference type="RefSeq" id="WP_283238035.1">
    <property type="nucleotide sequence ID" value="NZ_JASGBP010000001.1"/>
</dbReference>
<comment type="caution">
    <text evidence="1">The sequence shown here is derived from an EMBL/GenBank/DDBJ whole genome shotgun (WGS) entry which is preliminary data.</text>
</comment>
<evidence type="ECO:0000313" key="1">
    <source>
        <dbReference type="EMBL" id="MDI9256356.1"/>
    </source>
</evidence>
<evidence type="ECO:0008006" key="3">
    <source>
        <dbReference type="Google" id="ProtNLM"/>
    </source>
</evidence>
<evidence type="ECO:0000313" key="2">
    <source>
        <dbReference type="Proteomes" id="UP001230035"/>
    </source>
</evidence>
<reference evidence="1 2" key="1">
    <citation type="submission" date="2023-05" db="EMBL/GenBank/DDBJ databases">
        <title>Flavobacterium sedimenti sp. nov., isolated from the sediment.</title>
        <authorList>
            <person name="Wu N."/>
        </authorList>
    </citation>
    <scope>NUCLEOTIDE SEQUENCE [LARGE SCALE GENOMIC DNA]</scope>
    <source>
        <strain evidence="1 2">YZ-48</strain>
    </source>
</reference>
<accession>A0ABT6XMR0</accession>
<proteinExistence type="predicted"/>
<organism evidence="1 2">
    <name type="scientific">Flavobacterium sedimenticola</name>
    <dbReference type="NCBI Taxonomy" id="3043286"/>
    <lineage>
        <taxon>Bacteria</taxon>
        <taxon>Pseudomonadati</taxon>
        <taxon>Bacteroidota</taxon>
        <taxon>Flavobacteriia</taxon>
        <taxon>Flavobacteriales</taxon>
        <taxon>Flavobacteriaceae</taxon>
        <taxon>Flavobacterium</taxon>
    </lineage>
</organism>
<protein>
    <recommendedName>
        <fullName evidence="3">DUF2383 domain-containing protein</fullName>
    </recommendedName>
</protein>